<proteinExistence type="predicted"/>
<keyword evidence="2" id="KW-0687">Ribonucleoprotein</keyword>
<reference evidence="2 4" key="1">
    <citation type="submission" date="2024-01" db="EMBL/GenBank/DDBJ databases">
        <title>A draft genome for a cacao thread blight-causing isolate of Paramarasmius palmivorus.</title>
        <authorList>
            <person name="Baruah I.K."/>
            <person name="Bukari Y."/>
            <person name="Amoako-Attah I."/>
            <person name="Meinhardt L.W."/>
            <person name="Bailey B.A."/>
            <person name="Cohen S.P."/>
        </authorList>
    </citation>
    <scope>NUCLEOTIDE SEQUENCE [LARGE SCALE GENOMIC DNA]</scope>
    <source>
        <strain evidence="2 4">GH-12</strain>
    </source>
</reference>
<keyword evidence="2" id="KW-0689">Ribosomal protein</keyword>
<comment type="caution">
    <text evidence="2">The sequence shown here is derived from an EMBL/GenBank/DDBJ whole genome shotgun (WGS) entry which is preliminary data.</text>
</comment>
<name>A0AAW0AXF6_9AGAR</name>
<dbReference type="EMBL" id="JAYKXP010000246">
    <property type="protein sequence ID" value="KAK7017870.1"/>
    <property type="molecule type" value="Genomic_DNA"/>
</dbReference>
<accession>A0AAW0AXF6</accession>
<dbReference type="GO" id="GO:0005840">
    <property type="term" value="C:ribosome"/>
    <property type="evidence" value="ECO:0007669"/>
    <property type="project" value="UniProtKB-KW"/>
</dbReference>
<sequence length="210" mass="23415">MLTRLAKENGVELGMTAISKAPDQTQTELVIGALIITAGFPLCYYLRRLFYPCLTISELTNAEKCLNDTFNNAYSALSLCGHDLEDITQAKLRLEERASTIRSKGYQGPASFWKTRLGIDVALIPSIVDWYNDTEELERKILGIVERVKCARINHELNMRETTYAPADAQPVAITGREVDRPQALRHRNRRPDPPVPEVIASAVSTVADA</sequence>
<evidence type="ECO:0000313" key="3">
    <source>
        <dbReference type="EMBL" id="KAK7062888.1"/>
    </source>
</evidence>
<evidence type="ECO:0000313" key="2">
    <source>
        <dbReference type="EMBL" id="KAK7017870.1"/>
    </source>
</evidence>
<protein>
    <submittedName>
        <fullName evidence="2">40S ribosomal protein S6</fullName>
    </submittedName>
</protein>
<keyword evidence="4" id="KW-1185">Reference proteome</keyword>
<organism evidence="2 4">
    <name type="scientific">Paramarasmius palmivorus</name>
    <dbReference type="NCBI Taxonomy" id="297713"/>
    <lineage>
        <taxon>Eukaryota</taxon>
        <taxon>Fungi</taxon>
        <taxon>Dikarya</taxon>
        <taxon>Basidiomycota</taxon>
        <taxon>Agaricomycotina</taxon>
        <taxon>Agaricomycetes</taxon>
        <taxon>Agaricomycetidae</taxon>
        <taxon>Agaricales</taxon>
        <taxon>Marasmiineae</taxon>
        <taxon>Marasmiaceae</taxon>
        <taxon>Paramarasmius</taxon>
    </lineage>
</organism>
<feature type="region of interest" description="Disordered" evidence="1">
    <location>
        <begin position="178"/>
        <end position="197"/>
    </location>
</feature>
<dbReference type="AlphaFoldDB" id="A0AAW0AXF6"/>
<dbReference type="Proteomes" id="UP001383192">
    <property type="component" value="Unassembled WGS sequence"/>
</dbReference>
<evidence type="ECO:0000313" key="4">
    <source>
        <dbReference type="Proteomes" id="UP001383192"/>
    </source>
</evidence>
<gene>
    <name evidence="2" type="primary">RPS6_25</name>
    <name evidence="3" type="synonym">RPS6_9</name>
    <name evidence="3" type="ORF">VNI00_000385</name>
    <name evidence="2" type="ORF">VNI00_018545</name>
</gene>
<dbReference type="EMBL" id="JAYKXP010000001">
    <property type="protein sequence ID" value="KAK7062888.1"/>
    <property type="molecule type" value="Genomic_DNA"/>
</dbReference>
<evidence type="ECO:0000256" key="1">
    <source>
        <dbReference type="SAM" id="MobiDB-lite"/>
    </source>
</evidence>